<organism evidence="1 2">
    <name type="scientific">Staphylococcus cohnii</name>
    <dbReference type="NCBI Taxonomy" id="29382"/>
    <lineage>
        <taxon>Bacteria</taxon>
        <taxon>Bacillati</taxon>
        <taxon>Bacillota</taxon>
        <taxon>Bacilli</taxon>
        <taxon>Bacillales</taxon>
        <taxon>Staphylococcaceae</taxon>
        <taxon>Staphylococcus</taxon>
        <taxon>Staphylococcus cohnii species complex</taxon>
    </lineage>
</organism>
<evidence type="ECO:0008006" key="3">
    <source>
        <dbReference type="Google" id="ProtNLM"/>
    </source>
</evidence>
<dbReference type="EMBL" id="PYZR01000049">
    <property type="protein sequence ID" value="PTF66491.1"/>
    <property type="molecule type" value="Genomic_DNA"/>
</dbReference>
<gene>
    <name evidence="1" type="ORF">BUY34_05845</name>
</gene>
<evidence type="ECO:0000313" key="1">
    <source>
        <dbReference type="EMBL" id="PTF66491.1"/>
    </source>
</evidence>
<protein>
    <recommendedName>
        <fullName evidence="3">YolD-like family protein</fullName>
    </recommendedName>
</protein>
<dbReference type="RefSeq" id="WP_107386149.1">
    <property type="nucleotide sequence ID" value="NZ_JBOBDY010000001.1"/>
</dbReference>
<comment type="caution">
    <text evidence="1">The sequence shown here is derived from an EMBL/GenBank/DDBJ whole genome shotgun (WGS) entry which is preliminary data.</text>
</comment>
<accession>A0A2T4LT34</accession>
<dbReference type="InterPro" id="IPR014962">
    <property type="entry name" value="YolD"/>
</dbReference>
<proteinExistence type="predicted"/>
<reference evidence="1 2" key="1">
    <citation type="journal article" date="2016" name="Front. Microbiol.">
        <title>Comprehensive Phylogenetic Analysis of Bovine Non-aureus Staphylococci Species Based on Whole-Genome Sequencing.</title>
        <authorList>
            <person name="Naushad S."/>
            <person name="Barkema H.W."/>
            <person name="Luby C."/>
            <person name="Condas L.A."/>
            <person name="Nobrega D.B."/>
            <person name="Carson D.A."/>
            <person name="De Buck J."/>
        </authorList>
    </citation>
    <scope>NUCLEOTIDE SEQUENCE [LARGE SCALE GENOMIC DNA]</scope>
    <source>
        <strain evidence="1 2">SNUC 3829</strain>
    </source>
</reference>
<sequence length="130" mass="15719">MMPDKYKNETDYRKIPREYLNPRIPKGRGMVKWQPFKTMPERYERLEQYVEDQNKIDKPLLSDDQLYELNEALMFKMLNDPEVIISYYEGGYIKNIEGYIRKVYDYEQMLYLDDGTGLGRISLRDIVEIK</sequence>
<dbReference type="Proteomes" id="UP000241208">
    <property type="component" value="Unassembled WGS sequence"/>
</dbReference>
<dbReference type="PANTHER" id="PTHR40051">
    <property type="entry name" value="IG HYPOTHETICAL 15966"/>
    <property type="match status" value="1"/>
</dbReference>
<evidence type="ECO:0000313" key="2">
    <source>
        <dbReference type="Proteomes" id="UP000241208"/>
    </source>
</evidence>
<dbReference type="AlphaFoldDB" id="A0A2T4LT34"/>
<name>A0A2T4LT34_9STAP</name>
<dbReference type="Pfam" id="PF08863">
    <property type="entry name" value="YolD"/>
    <property type="match status" value="1"/>
</dbReference>
<dbReference type="PANTHER" id="PTHR40051:SF1">
    <property type="entry name" value="YOLD-LIKE FAMILY PROTEIN"/>
    <property type="match status" value="1"/>
</dbReference>